<protein>
    <recommendedName>
        <fullName evidence="2">F-box domain-containing protein</fullName>
    </recommendedName>
</protein>
<evidence type="ECO:0000313" key="4">
    <source>
        <dbReference type="Proteomes" id="UP000700596"/>
    </source>
</evidence>
<reference evidence="3" key="1">
    <citation type="journal article" date="2021" name="Nat. Commun.">
        <title>Genetic determinants of endophytism in the Arabidopsis root mycobiome.</title>
        <authorList>
            <person name="Mesny F."/>
            <person name="Miyauchi S."/>
            <person name="Thiergart T."/>
            <person name="Pickel B."/>
            <person name="Atanasova L."/>
            <person name="Karlsson M."/>
            <person name="Huettel B."/>
            <person name="Barry K.W."/>
            <person name="Haridas S."/>
            <person name="Chen C."/>
            <person name="Bauer D."/>
            <person name="Andreopoulos W."/>
            <person name="Pangilinan J."/>
            <person name="LaButti K."/>
            <person name="Riley R."/>
            <person name="Lipzen A."/>
            <person name="Clum A."/>
            <person name="Drula E."/>
            <person name="Henrissat B."/>
            <person name="Kohler A."/>
            <person name="Grigoriev I.V."/>
            <person name="Martin F.M."/>
            <person name="Hacquard S."/>
        </authorList>
    </citation>
    <scope>NUCLEOTIDE SEQUENCE</scope>
    <source>
        <strain evidence="3">MPI-CAGE-CH-0243</strain>
    </source>
</reference>
<evidence type="ECO:0000313" key="3">
    <source>
        <dbReference type="EMBL" id="KAH7120763.1"/>
    </source>
</evidence>
<dbReference type="InterPro" id="IPR001810">
    <property type="entry name" value="F-box_dom"/>
</dbReference>
<organism evidence="3 4">
    <name type="scientific">Dendryphion nanum</name>
    <dbReference type="NCBI Taxonomy" id="256645"/>
    <lineage>
        <taxon>Eukaryota</taxon>
        <taxon>Fungi</taxon>
        <taxon>Dikarya</taxon>
        <taxon>Ascomycota</taxon>
        <taxon>Pezizomycotina</taxon>
        <taxon>Dothideomycetes</taxon>
        <taxon>Pleosporomycetidae</taxon>
        <taxon>Pleosporales</taxon>
        <taxon>Torulaceae</taxon>
        <taxon>Dendryphion</taxon>
    </lineage>
</organism>
<feature type="domain" description="F-box" evidence="2">
    <location>
        <begin position="29"/>
        <end position="122"/>
    </location>
</feature>
<evidence type="ECO:0000259" key="2">
    <source>
        <dbReference type="Pfam" id="PF13013"/>
    </source>
</evidence>
<dbReference type="PANTHER" id="PTHR42085">
    <property type="entry name" value="F-BOX DOMAIN-CONTAINING PROTEIN"/>
    <property type="match status" value="1"/>
</dbReference>
<dbReference type="Pfam" id="PF13013">
    <property type="entry name" value="F-box-like_2"/>
    <property type="match status" value="1"/>
</dbReference>
<keyword evidence="4" id="KW-1185">Reference proteome</keyword>
<proteinExistence type="predicted"/>
<dbReference type="AlphaFoldDB" id="A0A9P9DK58"/>
<accession>A0A9P9DK58</accession>
<dbReference type="Proteomes" id="UP000700596">
    <property type="component" value="Unassembled WGS sequence"/>
</dbReference>
<dbReference type="PANTHER" id="PTHR42085:SF1">
    <property type="entry name" value="F-BOX DOMAIN-CONTAINING PROTEIN"/>
    <property type="match status" value="1"/>
</dbReference>
<dbReference type="OrthoDB" id="3801343at2759"/>
<feature type="region of interest" description="Disordered" evidence="1">
    <location>
        <begin position="1"/>
        <end position="20"/>
    </location>
</feature>
<gene>
    <name evidence="3" type="ORF">B0J11DRAFT_490320</name>
</gene>
<evidence type="ECO:0000256" key="1">
    <source>
        <dbReference type="SAM" id="MobiDB-lite"/>
    </source>
</evidence>
<sequence>MESLAPAVVGSKQRTSKRKRSIVDANLAPHKYRKPNQPFRFLDLPGELRNRIYEYAAEDTSRTWPLIRVQTPKAKRILRSKPLSPSIVEEIPFPYLGFTQSCTQIRSEFRCLWMQGHRTFLNTLGRYLSTFYPNPRKKDIASEPYLGSTGKLRIIIRRSEILATSHDLLRLVKLKAKLSGYNFVFDHGFDVKPGILAGLNHMLNNTHPKWLRWVRANAIAEIRLDNCSIQPARVRIVVNERYASDWMKPMLIIQNERLAHLLESLGLNGMGNKDLRLTFGVRY</sequence>
<comment type="caution">
    <text evidence="3">The sequence shown here is derived from an EMBL/GenBank/DDBJ whole genome shotgun (WGS) entry which is preliminary data.</text>
</comment>
<name>A0A9P9DK58_9PLEO</name>
<dbReference type="InterPro" id="IPR038883">
    <property type="entry name" value="AN11006-like"/>
</dbReference>
<dbReference type="EMBL" id="JAGMWT010000010">
    <property type="protein sequence ID" value="KAH7120763.1"/>
    <property type="molecule type" value="Genomic_DNA"/>
</dbReference>